<reference evidence="2 3" key="1">
    <citation type="submission" date="2018-08" db="EMBL/GenBank/DDBJ databases">
        <title>EfsSzw_1, Complete genome sequences of 3 novel enterobacteria, Pakpunavirus like phages.</title>
        <authorList>
            <person name="Yuan S."/>
            <person name="Ma Y."/>
            <person name="Liu Q."/>
        </authorList>
    </citation>
    <scope>NUCLEOTIDE SEQUENCE [LARGE SCALE GENOMIC DNA]</scope>
</reference>
<keyword evidence="3" id="KW-1185">Reference proteome</keyword>
<name>A0A411B7T4_9CAUD</name>
<keyword evidence="2" id="KW-0255">Endonuclease</keyword>
<protein>
    <submittedName>
        <fullName evidence="2">Homing endonuclease</fullName>
    </submittedName>
</protein>
<dbReference type="SUPFAM" id="SSF82771">
    <property type="entry name" value="GIY-YIG endonuclease"/>
    <property type="match status" value="1"/>
</dbReference>
<proteinExistence type="predicted"/>
<feature type="region of interest" description="Disordered" evidence="1">
    <location>
        <begin position="202"/>
        <end position="229"/>
    </location>
</feature>
<sequence length="322" mass="37337">MVTILGKNFPTYDFDKIKGNCFGFIYVTVNNKTNKMYVGMHYRWDKSYLGSGVILKNAIKRDGKNNFTRYIIDVADNYEDLVQLEVYYITEAFGANCTLHPLFYNITDKPYRKGSSSWNYLTNEQREARVSKFTKTLRRTLSSMSKEEIAERKRSYKERAIKSYDNDPNLRKRVSEATRKGMTDDVRKHLSEVKQGVKPNISDEERKRRAERMKKVGSRPTNPWNKGISTKELLGDKMSEGKRKYYNVYLGDMLIIPHVSNKGGYQAIAEKISEYFDGKPIGKNNVSHLITTGEPYVAKIPKKEFMNGLRLIEERGDEGIYD</sequence>
<organism evidence="2 3">
    <name type="scientific">Enterococcus phage EfsSzw-1</name>
    <dbReference type="NCBI Taxonomy" id="2419745"/>
    <lineage>
        <taxon>Viruses</taxon>
        <taxon>Duplodnaviria</taxon>
        <taxon>Heunggongvirae</taxon>
        <taxon>Uroviricota</taxon>
        <taxon>Caudoviricetes</taxon>
        <taxon>Herelleviridae</taxon>
        <taxon>Brockvirinae</taxon>
        <taxon>Schiekvirus</taxon>
        <taxon>Schiekvirus Efsszw1</taxon>
    </lineage>
</organism>
<evidence type="ECO:0000313" key="2">
    <source>
        <dbReference type="EMBL" id="QAX97607.1"/>
    </source>
</evidence>
<dbReference type="GO" id="GO:0004519">
    <property type="term" value="F:endonuclease activity"/>
    <property type="evidence" value="ECO:0007669"/>
    <property type="project" value="UniProtKB-KW"/>
</dbReference>
<dbReference type="Proteomes" id="UP000289690">
    <property type="component" value="Segment"/>
</dbReference>
<accession>A0A411B7T4</accession>
<feature type="compositionally biased region" description="Polar residues" evidence="1">
    <location>
        <begin position="219"/>
        <end position="228"/>
    </location>
</feature>
<keyword evidence="2" id="KW-0378">Hydrolase</keyword>
<gene>
    <name evidence="2" type="ORF">EfsSzw1_145</name>
</gene>
<keyword evidence="2" id="KW-0540">Nuclease</keyword>
<feature type="region of interest" description="Disordered" evidence="1">
    <location>
        <begin position="167"/>
        <end position="186"/>
    </location>
</feature>
<dbReference type="CDD" id="cd10444">
    <property type="entry name" value="GIY-YIG_SegABCDEFG"/>
    <property type="match status" value="1"/>
</dbReference>
<evidence type="ECO:0000313" key="3">
    <source>
        <dbReference type="Proteomes" id="UP000289690"/>
    </source>
</evidence>
<dbReference type="InterPro" id="IPR035901">
    <property type="entry name" value="GIY-YIG_endonuc_sf"/>
</dbReference>
<evidence type="ECO:0000256" key="1">
    <source>
        <dbReference type="SAM" id="MobiDB-lite"/>
    </source>
</evidence>
<dbReference type="EMBL" id="MH791397">
    <property type="protein sequence ID" value="QAX97607.1"/>
    <property type="molecule type" value="Genomic_DNA"/>
</dbReference>